<evidence type="ECO:0000256" key="2">
    <source>
        <dbReference type="ARBA" id="ARBA00022980"/>
    </source>
</evidence>
<dbReference type="GO" id="GO:0022625">
    <property type="term" value="C:cytosolic large ribosomal subunit"/>
    <property type="evidence" value="ECO:0007669"/>
    <property type="project" value="TreeGrafter"/>
</dbReference>
<dbReference type="InterPro" id="IPR027534">
    <property type="entry name" value="Ribosomal_P1/P2"/>
</dbReference>
<name>A0A9W7ZVM8_9FUNG</name>
<dbReference type="EMBL" id="JANBPU010000180">
    <property type="protein sequence ID" value="KAJ1914794.1"/>
    <property type="molecule type" value="Genomic_DNA"/>
</dbReference>
<comment type="similarity">
    <text evidence="1">Belongs to the eukaryotic ribosomal protein P1/P2 family.</text>
</comment>
<dbReference type="GO" id="GO:0006414">
    <property type="term" value="P:translational elongation"/>
    <property type="evidence" value="ECO:0007669"/>
    <property type="project" value="InterPro"/>
</dbReference>
<feature type="compositionally biased region" description="Acidic residues" evidence="4">
    <location>
        <begin position="93"/>
        <end position="102"/>
    </location>
</feature>
<dbReference type="GO" id="GO:0030295">
    <property type="term" value="F:protein kinase activator activity"/>
    <property type="evidence" value="ECO:0007669"/>
    <property type="project" value="TreeGrafter"/>
</dbReference>
<evidence type="ECO:0000313" key="5">
    <source>
        <dbReference type="EMBL" id="KAJ1914794.1"/>
    </source>
</evidence>
<dbReference type="CDD" id="cd05831">
    <property type="entry name" value="Ribosomal_P1"/>
    <property type="match status" value="1"/>
</dbReference>
<dbReference type="FunFam" id="1.10.10.1410:FF:000002">
    <property type="entry name" value="60S acidic ribosomal protein P2"/>
    <property type="match status" value="1"/>
</dbReference>
<dbReference type="GO" id="GO:0002181">
    <property type="term" value="P:cytoplasmic translation"/>
    <property type="evidence" value="ECO:0007669"/>
    <property type="project" value="TreeGrafter"/>
</dbReference>
<dbReference type="GO" id="GO:0003735">
    <property type="term" value="F:structural constituent of ribosome"/>
    <property type="evidence" value="ECO:0007669"/>
    <property type="project" value="InterPro"/>
</dbReference>
<comment type="caution">
    <text evidence="5">The sequence shown here is derived from an EMBL/GenBank/DDBJ whole genome shotgun (WGS) entry which is preliminary data.</text>
</comment>
<evidence type="ECO:0008006" key="7">
    <source>
        <dbReference type="Google" id="ProtNLM"/>
    </source>
</evidence>
<keyword evidence="6" id="KW-1185">Reference proteome</keyword>
<dbReference type="InterPro" id="IPR038716">
    <property type="entry name" value="P1/P2_N_sf"/>
</dbReference>
<evidence type="ECO:0000256" key="4">
    <source>
        <dbReference type="SAM" id="MobiDB-lite"/>
    </source>
</evidence>
<gene>
    <name evidence="5" type="ORF">H4219_004639</name>
</gene>
<evidence type="ECO:0000313" key="6">
    <source>
        <dbReference type="Proteomes" id="UP001150538"/>
    </source>
</evidence>
<accession>A0A9W7ZVM8</accession>
<reference evidence="5" key="1">
    <citation type="submission" date="2022-07" db="EMBL/GenBank/DDBJ databases">
        <title>Phylogenomic reconstructions and comparative analyses of Kickxellomycotina fungi.</title>
        <authorList>
            <person name="Reynolds N.K."/>
            <person name="Stajich J.E."/>
            <person name="Barry K."/>
            <person name="Grigoriev I.V."/>
            <person name="Crous P."/>
            <person name="Smith M.E."/>
        </authorList>
    </citation>
    <scope>NUCLEOTIDE SEQUENCE</scope>
    <source>
        <strain evidence="5">NBRC 100468</strain>
    </source>
</reference>
<organism evidence="5 6">
    <name type="scientific">Mycoemilia scoparia</name>
    <dbReference type="NCBI Taxonomy" id="417184"/>
    <lineage>
        <taxon>Eukaryota</taxon>
        <taxon>Fungi</taxon>
        <taxon>Fungi incertae sedis</taxon>
        <taxon>Zoopagomycota</taxon>
        <taxon>Kickxellomycotina</taxon>
        <taxon>Kickxellomycetes</taxon>
        <taxon>Kickxellales</taxon>
        <taxon>Kickxellaceae</taxon>
        <taxon>Mycoemilia</taxon>
    </lineage>
</organism>
<dbReference type="PANTHER" id="PTHR45696">
    <property type="entry name" value="60S ACIDIC RIBOSOMAL PROTEIN P1"/>
    <property type="match status" value="1"/>
</dbReference>
<proteinExistence type="inferred from homology"/>
<keyword evidence="3" id="KW-0687">Ribonucleoprotein</keyword>
<evidence type="ECO:0000256" key="1">
    <source>
        <dbReference type="ARBA" id="ARBA00005436"/>
    </source>
</evidence>
<dbReference type="GO" id="GO:0043021">
    <property type="term" value="F:ribonucleoprotein complex binding"/>
    <property type="evidence" value="ECO:0007669"/>
    <property type="project" value="TreeGrafter"/>
</dbReference>
<dbReference type="Pfam" id="PF00428">
    <property type="entry name" value="Ribosomal_60s"/>
    <property type="match status" value="1"/>
</dbReference>
<dbReference type="OrthoDB" id="2194681at2759"/>
<protein>
    <recommendedName>
        <fullName evidence="7">60S acidic ribosomal protein P1</fullName>
    </recommendedName>
</protein>
<sequence length="108" mass="11164">MSVAEKALTYATIILADGEVTIDAEKLKAVTTAAGFTDIQPIYYSLFTKAFEQKNVLDLITDLSAGAPAPAAVGGAAAAGGAEAAAEEKKEEAEEEESDDDMGFGLFD</sequence>
<dbReference type="HAMAP" id="MF_01478">
    <property type="entry name" value="Ribosomal_L12_arch"/>
    <property type="match status" value="1"/>
</dbReference>
<dbReference type="Gene3D" id="1.10.10.1410">
    <property type="match status" value="1"/>
</dbReference>
<dbReference type="Proteomes" id="UP001150538">
    <property type="component" value="Unassembled WGS sequence"/>
</dbReference>
<evidence type="ECO:0000256" key="3">
    <source>
        <dbReference type="ARBA" id="ARBA00023274"/>
    </source>
</evidence>
<feature type="region of interest" description="Disordered" evidence="4">
    <location>
        <begin position="78"/>
        <end position="108"/>
    </location>
</feature>
<dbReference type="AlphaFoldDB" id="A0A9W7ZVM8"/>
<keyword evidence="2" id="KW-0689">Ribosomal protein</keyword>
<dbReference type="PANTHER" id="PTHR45696:SF10">
    <property type="entry name" value="LARGE RIBOSOMAL SUBUNIT PROTEIN P1"/>
    <property type="match status" value="1"/>
</dbReference>